<sequence>MWLAVVVVVVAILYLASRKPRGYPPGPPRLPLVGYLPYLNPHLPHKQLWGLSSTYGPVVGLYFGTQPVVVVNGWEAVKEALLNDDLNGRPENVFFTILYKQQRGEVFLCACYNNNNNNNDNSNKNNNSNNNNSVYLNGS</sequence>
<dbReference type="PANTHER" id="PTHR24299:SF21">
    <property type="entry name" value="OS09G0441600 PROTEIN"/>
    <property type="match status" value="1"/>
</dbReference>
<dbReference type="GO" id="GO:0016705">
    <property type="term" value="F:oxidoreductase activity, acting on paired donors, with incorporation or reduction of molecular oxygen"/>
    <property type="evidence" value="ECO:0007669"/>
    <property type="project" value="InterPro"/>
</dbReference>
<feature type="signal peptide" evidence="4">
    <location>
        <begin position="1"/>
        <end position="18"/>
    </location>
</feature>
<evidence type="ECO:0000256" key="4">
    <source>
        <dbReference type="SAM" id="SignalP"/>
    </source>
</evidence>
<dbReference type="PANTHER" id="PTHR24299">
    <property type="entry name" value="CYTOCHROME P450 FAMILY 1"/>
    <property type="match status" value="1"/>
</dbReference>
<proteinExistence type="inferred from homology"/>
<comment type="caution">
    <text evidence="5">The sequence shown here is derived from an EMBL/GenBank/DDBJ whole genome shotgun (WGS) entry which is preliminary data.</text>
</comment>
<feature type="chain" id="PRO_5023095095" evidence="4">
    <location>
        <begin position="19"/>
        <end position="139"/>
    </location>
</feature>
<feature type="compositionally biased region" description="Low complexity" evidence="3">
    <location>
        <begin position="118"/>
        <end position="133"/>
    </location>
</feature>
<dbReference type="InterPro" id="IPR036396">
    <property type="entry name" value="Cyt_P450_sf"/>
</dbReference>
<dbReference type="Pfam" id="PF00067">
    <property type="entry name" value="p450"/>
    <property type="match status" value="1"/>
</dbReference>
<feature type="region of interest" description="Disordered" evidence="3">
    <location>
        <begin position="118"/>
        <end position="139"/>
    </location>
</feature>
<dbReference type="Proteomes" id="UP000324222">
    <property type="component" value="Unassembled WGS sequence"/>
</dbReference>
<dbReference type="OrthoDB" id="3934656at2759"/>
<evidence type="ECO:0000313" key="5">
    <source>
        <dbReference type="EMBL" id="MPC76280.1"/>
    </source>
</evidence>
<evidence type="ECO:0000256" key="1">
    <source>
        <dbReference type="ARBA" id="ARBA00010617"/>
    </source>
</evidence>
<dbReference type="Gene3D" id="1.10.630.10">
    <property type="entry name" value="Cytochrome P450"/>
    <property type="match status" value="1"/>
</dbReference>
<keyword evidence="4" id="KW-0732">Signal</keyword>
<keyword evidence="2" id="KW-0560">Oxidoreductase</keyword>
<name>A0A5B7HUU5_PORTR</name>
<dbReference type="EMBL" id="VSRR010042988">
    <property type="protein sequence ID" value="MPC76280.1"/>
    <property type="molecule type" value="Genomic_DNA"/>
</dbReference>
<keyword evidence="2" id="KW-0503">Monooxygenase</keyword>
<evidence type="ECO:0000313" key="6">
    <source>
        <dbReference type="Proteomes" id="UP000324222"/>
    </source>
</evidence>
<dbReference type="GO" id="GO:0004497">
    <property type="term" value="F:monooxygenase activity"/>
    <property type="evidence" value="ECO:0007669"/>
    <property type="project" value="UniProtKB-KW"/>
</dbReference>
<dbReference type="GO" id="GO:0020037">
    <property type="term" value="F:heme binding"/>
    <property type="evidence" value="ECO:0007669"/>
    <property type="project" value="InterPro"/>
</dbReference>
<accession>A0A5B7HUU5</accession>
<gene>
    <name evidence="5" type="primary">CYP15A1</name>
    <name evidence="5" type="ORF">E2C01_070688</name>
</gene>
<dbReference type="SUPFAM" id="SSF48264">
    <property type="entry name" value="Cytochrome P450"/>
    <property type="match status" value="1"/>
</dbReference>
<evidence type="ECO:0000256" key="2">
    <source>
        <dbReference type="ARBA" id="ARBA00023033"/>
    </source>
</evidence>
<comment type="similarity">
    <text evidence="1">Belongs to the cytochrome P450 family.</text>
</comment>
<protein>
    <submittedName>
        <fullName evidence="5">Methyl farnesoate epoxidase</fullName>
    </submittedName>
</protein>
<evidence type="ECO:0000256" key="3">
    <source>
        <dbReference type="SAM" id="MobiDB-lite"/>
    </source>
</evidence>
<dbReference type="AlphaFoldDB" id="A0A5B7HUU5"/>
<reference evidence="5 6" key="1">
    <citation type="submission" date="2019-05" db="EMBL/GenBank/DDBJ databases">
        <title>Another draft genome of Portunus trituberculatus and its Hox gene families provides insights of decapod evolution.</title>
        <authorList>
            <person name="Jeong J.-H."/>
            <person name="Song I."/>
            <person name="Kim S."/>
            <person name="Choi T."/>
            <person name="Kim D."/>
            <person name="Ryu S."/>
            <person name="Kim W."/>
        </authorList>
    </citation>
    <scope>NUCLEOTIDE SEQUENCE [LARGE SCALE GENOMIC DNA]</scope>
    <source>
        <tissue evidence="5">Muscle</tissue>
    </source>
</reference>
<organism evidence="5 6">
    <name type="scientific">Portunus trituberculatus</name>
    <name type="common">Swimming crab</name>
    <name type="synonym">Neptunus trituberculatus</name>
    <dbReference type="NCBI Taxonomy" id="210409"/>
    <lineage>
        <taxon>Eukaryota</taxon>
        <taxon>Metazoa</taxon>
        <taxon>Ecdysozoa</taxon>
        <taxon>Arthropoda</taxon>
        <taxon>Crustacea</taxon>
        <taxon>Multicrustacea</taxon>
        <taxon>Malacostraca</taxon>
        <taxon>Eumalacostraca</taxon>
        <taxon>Eucarida</taxon>
        <taxon>Decapoda</taxon>
        <taxon>Pleocyemata</taxon>
        <taxon>Brachyura</taxon>
        <taxon>Eubrachyura</taxon>
        <taxon>Portunoidea</taxon>
        <taxon>Portunidae</taxon>
        <taxon>Portuninae</taxon>
        <taxon>Portunus</taxon>
    </lineage>
</organism>
<keyword evidence="6" id="KW-1185">Reference proteome</keyword>
<dbReference type="GO" id="GO:0005506">
    <property type="term" value="F:iron ion binding"/>
    <property type="evidence" value="ECO:0007669"/>
    <property type="project" value="InterPro"/>
</dbReference>
<dbReference type="InterPro" id="IPR001128">
    <property type="entry name" value="Cyt_P450"/>
</dbReference>